<feature type="region of interest" description="Disordered" evidence="1">
    <location>
        <begin position="1"/>
        <end position="63"/>
    </location>
</feature>
<feature type="compositionally biased region" description="Polar residues" evidence="1">
    <location>
        <begin position="37"/>
        <end position="59"/>
    </location>
</feature>
<reference evidence="2" key="1">
    <citation type="submission" date="2012-09" db="EMBL/GenBank/DDBJ databases">
        <authorList>
            <person name="Martin A.A."/>
        </authorList>
    </citation>
    <scope>NUCLEOTIDE SEQUENCE</scope>
</reference>
<keyword evidence="2" id="KW-1185">Reference proteome</keyword>
<name>A0A0K0D3I1_ANGCA</name>
<organism evidence="2 3">
    <name type="scientific">Angiostrongylus cantonensis</name>
    <name type="common">Rat lungworm</name>
    <dbReference type="NCBI Taxonomy" id="6313"/>
    <lineage>
        <taxon>Eukaryota</taxon>
        <taxon>Metazoa</taxon>
        <taxon>Ecdysozoa</taxon>
        <taxon>Nematoda</taxon>
        <taxon>Chromadorea</taxon>
        <taxon>Rhabditida</taxon>
        <taxon>Rhabditina</taxon>
        <taxon>Rhabditomorpha</taxon>
        <taxon>Strongyloidea</taxon>
        <taxon>Metastrongylidae</taxon>
        <taxon>Angiostrongylus</taxon>
    </lineage>
</organism>
<dbReference type="Proteomes" id="UP000035642">
    <property type="component" value="Unassembled WGS sequence"/>
</dbReference>
<evidence type="ECO:0000313" key="2">
    <source>
        <dbReference type="Proteomes" id="UP000035642"/>
    </source>
</evidence>
<evidence type="ECO:0000256" key="1">
    <source>
        <dbReference type="SAM" id="MobiDB-lite"/>
    </source>
</evidence>
<accession>A0A0K0D3I1</accession>
<dbReference type="WBParaSite" id="ACAC_0000462601-mRNA-1">
    <property type="protein sequence ID" value="ACAC_0000462601-mRNA-1"/>
    <property type="gene ID" value="ACAC_0000462601"/>
</dbReference>
<sequence>MEGSDGRRLTSKVPSGNSAELRRRCPNLENDEPDLTSGGTPQDSALNHSTKTAGSSASGFANHRETREEGFHVDSGREIIDDHWQVLPTTLPGTSSIATPHDDSNNSAMSAVTGRPGGKARRTFPKKASCFEVHGNRFVCIAKKKRNTILANEDLIVIGIGGPGTIRPIGLMEARGSRTDQTIRPLTRTSETECC</sequence>
<evidence type="ECO:0000313" key="3">
    <source>
        <dbReference type="WBParaSite" id="ACAC_0000462601-mRNA-1"/>
    </source>
</evidence>
<dbReference type="AlphaFoldDB" id="A0A0K0D3I1"/>
<proteinExistence type="predicted"/>
<feature type="region of interest" description="Disordered" evidence="1">
    <location>
        <begin position="96"/>
        <end position="122"/>
    </location>
</feature>
<reference evidence="3" key="2">
    <citation type="submission" date="2017-02" db="UniProtKB">
        <authorList>
            <consortium name="WormBaseParasite"/>
        </authorList>
    </citation>
    <scope>IDENTIFICATION</scope>
</reference>
<protein>
    <submittedName>
        <fullName evidence="3">GMC_OxRdtase_N domain-containing protein</fullName>
    </submittedName>
</protein>